<organism evidence="1 2">
    <name type="scientific">Plasmopara halstedii</name>
    <name type="common">Downy mildew of sunflower</name>
    <dbReference type="NCBI Taxonomy" id="4781"/>
    <lineage>
        <taxon>Eukaryota</taxon>
        <taxon>Sar</taxon>
        <taxon>Stramenopiles</taxon>
        <taxon>Oomycota</taxon>
        <taxon>Peronosporomycetes</taxon>
        <taxon>Peronosporales</taxon>
        <taxon>Peronosporaceae</taxon>
        <taxon>Plasmopara</taxon>
    </lineage>
</organism>
<name>A0A0P1B2F1_PLAHL</name>
<accession>A0A0P1B2F1</accession>
<keyword evidence="2" id="KW-1185">Reference proteome</keyword>
<sequence length="105" mass="11778">MHSLLCFAAFTFMHKNSQSSRARTLVLIGDVRSRILPTRHQGKSAKLSVGSEHQDLQSSIFRQHAVQHAAQRIVLSDRFQYLSAPMSSVPIVLTAFTITIFHQST</sequence>
<protein>
    <submittedName>
        <fullName evidence="1">Uncharacterized protein</fullName>
    </submittedName>
</protein>
<dbReference type="GeneID" id="59052939"/>
<dbReference type="AlphaFoldDB" id="A0A0P1B2F1"/>
<evidence type="ECO:0000313" key="2">
    <source>
        <dbReference type="Proteomes" id="UP000054928"/>
    </source>
</evidence>
<dbReference type="RefSeq" id="XP_036263461.1">
    <property type="nucleotide sequence ID" value="XM_036407216.1"/>
</dbReference>
<evidence type="ECO:0000313" key="1">
    <source>
        <dbReference type="EMBL" id="CEG48620.1"/>
    </source>
</evidence>
<reference evidence="2" key="1">
    <citation type="submission" date="2014-09" db="EMBL/GenBank/DDBJ databases">
        <authorList>
            <person name="Sharma Rahul"/>
            <person name="Thines Marco"/>
        </authorList>
    </citation>
    <scope>NUCLEOTIDE SEQUENCE [LARGE SCALE GENOMIC DNA]</scope>
</reference>
<dbReference type="EMBL" id="CCYD01002939">
    <property type="protein sequence ID" value="CEG48620.1"/>
    <property type="molecule type" value="Genomic_DNA"/>
</dbReference>
<dbReference type="Proteomes" id="UP000054928">
    <property type="component" value="Unassembled WGS sequence"/>
</dbReference>
<proteinExistence type="predicted"/>